<evidence type="ECO:0000313" key="2">
    <source>
        <dbReference type="EMBL" id="HFJ54332.1"/>
    </source>
</evidence>
<proteinExistence type="predicted"/>
<accession>A0A7C1NFD5</accession>
<dbReference type="AlphaFoldDB" id="A0A7C1NFD5"/>
<organism evidence="1">
    <name type="scientific">candidate division WOR-3 bacterium</name>
    <dbReference type="NCBI Taxonomy" id="2052148"/>
    <lineage>
        <taxon>Bacteria</taxon>
        <taxon>Bacteria division WOR-3</taxon>
    </lineage>
</organism>
<comment type="caution">
    <text evidence="1">The sequence shown here is derived from an EMBL/GenBank/DDBJ whole genome shotgun (WGS) entry which is preliminary data.</text>
</comment>
<gene>
    <name evidence="1" type="ORF">ENP94_05110</name>
    <name evidence="2" type="ORF">ENS16_06545</name>
</gene>
<reference evidence="1" key="1">
    <citation type="journal article" date="2020" name="mSystems">
        <title>Genome- and Community-Level Interaction Insights into Carbon Utilization and Element Cycling Functions of Hydrothermarchaeota in Hydrothermal Sediment.</title>
        <authorList>
            <person name="Zhou Z."/>
            <person name="Liu Y."/>
            <person name="Xu W."/>
            <person name="Pan J."/>
            <person name="Luo Z.H."/>
            <person name="Li M."/>
        </authorList>
    </citation>
    <scope>NUCLEOTIDE SEQUENCE [LARGE SCALE GENOMIC DNA]</scope>
    <source>
        <strain evidence="1">SpSt-265</strain>
        <strain evidence="2">SpSt-465</strain>
    </source>
</reference>
<evidence type="ECO:0000313" key="1">
    <source>
        <dbReference type="EMBL" id="HEA87377.1"/>
    </source>
</evidence>
<dbReference type="EMBL" id="DSTU01000008">
    <property type="protein sequence ID" value="HFJ54332.1"/>
    <property type="molecule type" value="Genomic_DNA"/>
</dbReference>
<name>A0A7C1NFD5_UNCW3</name>
<protein>
    <submittedName>
        <fullName evidence="1">Uncharacterized protein</fullName>
    </submittedName>
</protein>
<sequence length="221" mass="24355">MRFVSYLLLLVITGLVAASRCGYQPGPPVIGGIEGRVQVAVQDTGSFVCRVEPGARGPLSYEWWCSAGVFGAQFDNRIQWQAPESSGLVLVKVQVTDGLGRKGSDSVQVRVVPRVVNFAVWEGAVKAGEAVWFFDSCPAGYRLQGQCSSDTTTIYLMFLDESNFGRWQAGESYEPRIRRLAYQAGAFYDTIPVSGLYFLVLDNTRGLRDCSYRLNVRLSSP</sequence>
<dbReference type="EMBL" id="DSLG01000005">
    <property type="protein sequence ID" value="HEA87377.1"/>
    <property type="molecule type" value="Genomic_DNA"/>
</dbReference>